<dbReference type="OrthoDB" id="218695at2"/>
<feature type="repeat" description="WD" evidence="3">
    <location>
        <begin position="350"/>
        <end position="394"/>
    </location>
</feature>
<dbReference type="PROSITE" id="PS00678">
    <property type="entry name" value="WD_REPEATS_1"/>
    <property type="match status" value="2"/>
</dbReference>
<dbReference type="InterPro" id="IPR019775">
    <property type="entry name" value="WD40_repeat_CS"/>
</dbReference>
<dbReference type="RefSeq" id="WP_124841653.1">
    <property type="nucleotide sequence ID" value="NZ_RQZG01000001.1"/>
</dbReference>
<comment type="caution">
    <text evidence="4">The sequence shown here is derived from an EMBL/GenBank/DDBJ whole genome shotgun (WGS) entry which is preliminary data.</text>
</comment>
<dbReference type="InterPro" id="IPR011047">
    <property type="entry name" value="Quinoprotein_ADH-like_sf"/>
</dbReference>
<dbReference type="InterPro" id="IPR015943">
    <property type="entry name" value="WD40/YVTN_repeat-like_dom_sf"/>
</dbReference>
<dbReference type="PANTHER" id="PTHR19848">
    <property type="entry name" value="WD40 REPEAT PROTEIN"/>
    <property type="match status" value="1"/>
</dbReference>
<gene>
    <name evidence="4" type="ORF">EII34_00400</name>
</gene>
<dbReference type="Pfam" id="PF00400">
    <property type="entry name" value="WD40"/>
    <property type="match status" value="5"/>
</dbReference>
<dbReference type="Proteomes" id="UP000280819">
    <property type="component" value="Unassembled WGS sequence"/>
</dbReference>
<evidence type="ECO:0000256" key="3">
    <source>
        <dbReference type="PROSITE-ProRule" id="PRU00221"/>
    </source>
</evidence>
<dbReference type="SMART" id="SM00320">
    <property type="entry name" value="WD40"/>
    <property type="match status" value="10"/>
</dbReference>
<dbReference type="PROSITE" id="PS50082">
    <property type="entry name" value="WD_REPEATS_2"/>
    <property type="match status" value="4"/>
</dbReference>
<dbReference type="InterPro" id="IPR020472">
    <property type="entry name" value="WD40_PAC1"/>
</dbReference>
<protein>
    <submittedName>
        <fullName evidence="4">Uncharacterized protein</fullName>
    </submittedName>
</protein>
<evidence type="ECO:0000313" key="5">
    <source>
        <dbReference type="Proteomes" id="UP000280819"/>
    </source>
</evidence>
<feature type="repeat" description="WD" evidence="3">
    <location>
        <begin position="106"/>
        <end position="145"/>
    </location>
</feature>
<sequence>MTPTTWRQVCDLRHPTPPNRHHLVHDSTIRAIVVQHRPHGSWRLVTGADDGAVIASDPNTWELSWRRFDVPVLAVAAPGEGIAVGLADGTLLLLDPDLSEERWRVRAAHPGGVTVLHVTDDTLVSGGTDGRIRSWRIADGSPTGELPGHDGIVSGILALDGSGLATVGGDGRLRLWDLDSATRVDSIDPGGGFLTSVHIRGERLAVSCYDGTVRFLGQTGVTVVSTPDGFPLWAALPTASGDELAVAGDVHGFRLIDPGTGRVRCRPVRTPHDCSAMATMPDGRLVVGDADGMLWLWDPTRLPVTQPSFQPVFAVAPVSLDGRALLLTGDVTGVIQVWDPVTGQPVGDALDAHTDAVRALVTLIGPDGRHLLASAGDDRTIVVWDLRTRQVLNVLRGHEDWITSLTPVTVDGQLRLVSAADDHTLRLWDPLGGQLGEPWAGHTDWVLSTATWTDPDGTVRIASAGCEDAVLLWDAAGGLLGELFPGAKEQGTFHDGLLPLDGGRLASLGDDAALHIWDPHLGEELARIPMPGEAMPLDVVALGSSGEILVTVDEDGWLRAWRQEGELLAERHIGATLCLAALGPDLVAVGFSTGWATYRLVTDG</sequence>
<dbReference type="Gene3D" id="2.130.10.10">
    <property type="entry name" value="YVTN repeat-like/Quinoprotein amine dehydrogenase"/>
    <property type="match status" value="4"/>
</dbReference>
<evidence type="ECO:0000256" key="1">
    <source>
        <dbReference type="ARBA" id="ARBA00022574"/>
    </source>
</evidence>
<keyword evidence="1 3" id="KW-0853">WD repeat</keyword>
<dbReference type="EMBL" id="RQZG01000001">
    <property type="protein sequence ID" value="RRD06998.1"/>
    <property type="molecule type" value="Genomic_DNA"/>
</dbReference>
<feature type="repeat" description="WD" evidence="3">
    <location>
        <begin position="146"/>
        <end position="186"/>
    </location>
</feature>
<evidence type="ECO:0000256" key="2">
    <source>
        <dbReference type="ARBA" id="ARBA00022737"/>
    </source>
</evidence>
<proteinExistence type="predicted"/>
<organism evidence="4 5">
    <name type="scientific">Arachnia propionica</name>
    <dbReference type="NCBI Taxonomy" id="1750"/>
    <lineage>
        <taxon>Bacteria</taxon>
        <taxon>Bacillati</taxon>
        <taxon>Actinomycetota</taxon>
        <taxon>Actinomycetes</taxon>
        <taxon>Propionibacteriales</taxon>
        <taxon>Propionibacteriaceae</taxon>
        <taxon>Arachnia</taxon>
    </lineage>
</organism>
<dbReference type="PRINTS" id="PR00320">
    <property type="entry name" value="GPROTEINBRPT"/>
</dbReference>
<evidence type="ECO:0000313" key="4">
    <source>
        <dbReference type="EMBL" id="RRD06998.1"/>
    </source>
</evidence>
<dbReference type="SUPFAM" id="SSF50998">
    <property type="entry name" value="Quinoprotein alcohol dehydrogenase-like"/>
    <property type="match status" value="1"/>
</dbReference>
<reference evidence="4 5" key="1">
    <citation type="submission" date="2018-11" db="EMBL/GenBank/DDBJ databases">
        <title>Genomes From Bacteria Associated with the Canine Oral Cavity: a Test Case for Automated Genome-Based Taxonomic Assignment.</title>
        <authorList>
            <person name="Coil D.A."/>
            <person name="Jospin G."/>
            <person name="Darling A.E."/>
            <person name="Wallis C."/>
            <person name="Davis I.J."/>
            <person name="Harris S."/>
            <person name="Eisen J.A."/>
            <person name="Holcombe L.J."/>
            <person name="O'Flynn C."/>
        </authorList>
    </citation>
    <scope>NUCLEOTIDE SEQUENCE [LARGE SCALE GENOMIC DNA]</scope>
    <source>
        <strain evidence="4 5">OH887_COT-365</strain>
    </source>
</reference>
<name>A0A3P1TCJ5_9ACTN</name>
<dbReference type="InterPro" id="IPR001680">
    <property type="entry name" value="WD40_rpt"/>
</dbReference>
<feature type="repeat" description="WD" evidence="3">
    <location>
        <begin position="395"/>
        <end position="429"/>
    </location>
</feature>
<accession>A0A3P1TCJ5</accession>
<keyword evidence="2" id="KW-0677">Repeat</keyword>
<dbReference type="SUPFAM" id="SSF63829">
    <property type="entry name" value="Calcium-dependent phosphotriesterase"/>
    <property type="match status" value="1"/>
</dbReference>
<dbReference type="AlphaFoldDB" id="A0A3P1TCJ5"/>
<dbReference type="PANTHER" id="PTHR19848:SF8">
    <property type="entry name" value="F-BOX AND WD REPEAT DOMAIN CONTAINING 7"/>
    <property type="match status" value="1"/>
</dbReference>